<protein>
    <submittedName>
        <fullName evidence="1">Uncharacterized protein</fullName>
    </submittedName>
</protein>
<reference evidence="1" key="1">
    <citation type="submission" date="2021-03" db="EMBL/GenBank/DDBJ databases">
        <authorList>
            <consortium name="DOE Joint Genome Institute"/>
            <person name="Ahrendt S."/>
            <person name="Looney B.P."/>
            <person name="Miyauchi S."/>
            <person name="Morin E."/>
            <person name="Drula E."/>
            <person name="Courty P.E."/>
            <person name="Chicoki N."/>
            <person name="Fauchery L."/>
            <person name="Kohler A."/>
            <person name="Kuo A."/>
            <person name="Labutti K."/>
            <person name="Pangilinan J."/>
            <person name="Lipzen A."/>
            <person name="Riley R."/>
            <person name="Andreopoulos W."/>
            <person name="He G."/>
            <person name="Johnson J."/>
            <person name="Barry K.W."/>
            <person name="Grigoriev I.V."/>
            <person name="Nagy L."/>
            <person name="Hibbett D."/>
            <person name="Henrissat B."/>
            <person name="Matheny P.B."/>
            <person name="Labbe J."/>
            <person name="Martin F."/>
        </authorList>
    </citation>
    <scope>NUCLEOTIDE SEQUENCE</scope>
    <source>
        <strain evidence="1">HHB10654</strain>
    </source>
</reference>
<gene>
    <name evidence="1" type="ORF">BV25DRAFT_1819823</name>
</gene>
<evidence type="ECO:0000313" key="2">
    <source>
        <dbReference type="Proteomes" id="UP000814140"/>
    </source>
</evidence>
<dbReference type="Proteomes" id="UP000814140">
    <property type="component" value="Unassembled WGS sequence"/>
</dbReference>
<proteinExistence type="predicted"/>
<accession>A0ACB8TGF6</accession>
<comment type="caution">
    <text evidence="1">The sequence shown here is derived from an EMBL/GenBank/DDBJ whole genome shotgun (WGS) entry which is preliminary data.</text>
</comment>
<evidence type="ECO:0000313" key="1">
    <source>
        <dbReference type="EMBL" id="KAI0067475.1"/>
    </source>
</evidence>
<name>A0ACB8TGF6_9AGAM</name>
<keyword evidence="2" id="KW-1185">Reference proteome</keyword>
<reference evidence="1" key="2">
    <citation type="journal article" date="2022" name="New Phytol.">
        <title>Evolutionary transition to the ectomycorrhizal habit in the genomes of a hyperdiverse lineage of mushroom-forming fungi.</title>
        <authorList>
            <person name="Looney B."/>
            <person name="Miyauchi S."/>
            <person name="Morin E."/>
            <person name="Drula E."/>
            <person name="Courty P.E."/>
            <person name="Kohler A."/>
            <person name="Kuo A."/>
            <person name="LaButti K."/>
            <person name="Pangilinan J."/>
            <person name="Lipzen A."/>
            <person name="Riley R."/>
            <person name="Andreopoulos W."/>
            <person name="He G."/>
            <person name="Johnson J."/>
            <person name="Nolan M."/>
            <person name="Tritt A."/>
            <person name="Barry K.W."/>
            <person name="Grigoriev I.V."/>
            <person name="Nagy L.G."/>
            <person name="Hibbett D."/>
            <person name="Henrissat B."/>
            <person name="Matheny P.B."/>
            <person name="Labbe J."/>
            <person name="Martin F.M."/>
        </authorList>
    </citation>
    <scope>NUCLEOTIDE SEQUENCE</scope>
    <source>
        <strain evidence="1">HHB10654</strain>
    </source>
</reference>
<sequence length="686" mass="74233">MHSQFKNGQAGPSSSGLTLVLPSLKALQELKAKKQKGSPLSQESAVKKIPRPVKLKPLKEVLTSLITKIKKKDDYAFFLEPVDPVKVAGYADLIKRPMDLGTMTTKVAKGKYRSLEEFAADFHLVISNAKTFNIPGTIYYSEAERIEAWASEHISKAASQVIEYETDWNIEIERDEELNVDADEDAAASGTPTGLETPARRSPSVGSSSVPPPNRRGRGAGKKPDGLTETLEPDGHLPGFKDGVGVFPPGSDWAEVMLALKLKGKRYRTKKERMRMEKGGPPYAADGSIDYTEMEDPFSVLSVLVPEPASRPLVTPLFPPPPPDPSQTTLPPPATIPTPGEPPPSSSLAPSSASTSLKNGPSKYRHWVVNRSFSTRSKVKDKEEETHEPAWKTPRELHATDYGSFATLVGRLAAETHTQRTDVSAAFGTQEKLLEAIRSTVEGKAVAAFNQSKQEEEQGAAKVAQDWLREVVYGGVDGLAYLRSIAEFVSPQEGQSRPSVDSPLGMPLDQFINTTLVDHITDGRHRIVDGVARHVSIPGVPLPTLPAIDGPPAPPPVKAKSELLRQLDGPLDLAALIRVPDELFAAESAWAVAARNSGAGVDDPIVLARALDHAADLLQQLDQKKKEQMQKGGDGEVGGAEVDPLETELRLNLIALAKRAPLDQIARMPANLVPAHLRYVVPTIGF</sequence>
<dbReference type="EMBL" id="MU277190">
    <property type="protein sequence ID" value="KAI0067475.1"/>
    <property type="molecule type" value="Genomic_DNA"/>
</dbReference>
<organism evidence="1 2">
    <name type="scientific">Artomyces pyxidatus</name>
    <dbReference type="NCBI Taxonomy" id="48021"/>
    <lineage>
        <taxon>Eukaryota</taxon>
        <taxon>Fungi</taxon>
        <taxon>Dikarya</taxon>
        <taxon>Basidiomycota</taxon>
        <taxon>Agaricomycotina</taxon>
        <taxon>Agaricomycetes</taxon>
        <taxon>Russulales</taxon>
        <taxon>Auriscalpiaceae</taxon>
        <taxon>Artomyces</taxon>
    </lineage>
</organism>